<evidence type="ECO:0000313" key="8">
    <source>
        <dbReference type="Proteomes" id="UP000001542"/>
    </source>
</evidence>
<dbReference type="SMART" id="SM00220">
    <property type="entry name" value="S_TKc"/>
    <property type="match status" value="1"/>
</dbReference>
<dbReference type="VEuPathDB" id="TrichDB:TVAG_404110"/>
<dbReference type="PROSITE" id="PS00108">
    <property type="entry name" value="PROTEIN_KINASE_ST"/>
    <property type="match status" value="1"/>
</dbReference>
<dbReference type="STRING" id="5722.A2EGG0"/>
<dbReference type="FunCoup" id="A2EGG0">
    <property type="interactions" value="158"/>
</dbReference>
<dbReference type="EMBL" id="DS113382">
    <property type="protein sequence ID" value="EAY08243.1"/>
    <property type="molecule type" value="Genomic_DNA"/>
</dbReference>
<dbReference type="GO" id="GO:0007165">
    <property type="term" value="P:signal transduction"/>
    <property type="evidence" value="ECO:0000318"/>
    <property type="project" value="GO_Central"/>
</dbReference>
<keyword evidence="3" id="KW-0547">Nucleotide-binding</keyword>
<evidence type="ECO:0000259" key="6">
    <source>
        <dbReference type="PROSITE" id="PS50011"/>
    </source>
</evidence>
<dbReference type="InterPro" id="IPR008271">
    <property type="entry name" value="Ser/Thr_kinase_AS"/>
</dbReference>
<dbReference type="CDD" id="cd14008">
    <property type="entry name" value="STKc_LKB1_CaMKK"/>
    <property type="match status" value="1"/>
</dbReference>
<proteinExistence type="predicted"/>
<reference evidence="7" key="1">
    <citation type="submission" date="2006-10" db="EMBL/GenBank/DDBJ databases">
        <authorList>
            <person name="Amadeo P."/>
            <person name="Zhao Q."/>
            <person name="Wortman J."/>
            <person name="Fraser-Liggett C."/>
            <person name="Carlton J."/>
        </authorList>
    </citation>
    <scope>NUCLEOTIDE SEQUENCE</scope>
    <source>
        <strain evidence="7">G3</strain>
    </source>
</reference>
<dbReference type="Gene3D" id="1.10.510.10">
    <property type="entry name" value="Transferase(Phosphotransferase) domain 1"/>
    <property type="match status" value="1"/>
</dbReference>
<dbReference type="SMR" id="A2EGG0"/>
<dbReference type="GO" id="GO:0004674">
    <property type="term" value="F:protein serine/threonine kinase activity"/>
    <property type="evidence" value="ECO:0000318"/>
    <property type="project" value="GO_Central"/>
</dbReference>
<evidence type="ECO:0000256" key="1">
    <source>
        <dbReference type="ARBA" id="ARBA00022527"/>
    </source>
</evidence>
<evidence type="ECO:0000313" key="7">
    <source>
        <dbReference type="EMBL" id="EAY08243.1"/>
    </source>
</evidence>
<dbReference type="InterPro" id="IPR011009">
    <property type="entry name" value="Kinase-like_dom_sf"/>
</dbReference>
<organism evidence="7 8">
    <name type="scientific">Trichomonas vaginalis (strain ATCC PRA-98 / G3)</name>
    <dbReference type="NCBI Taxonomy" id="412133"/>
    <lineage>
        <taxon>Eukaryota</taxon>
        <taxon>Metamonada</taxon>
        <taxon>Parabasalia</taxon>
        <taxon>Trichomonadida</taxon>
        <taxon>Trichomonadidae</taxon>
        <taxon>Trichomonas</taxon>
    </lineage>
</organism>
<evidence type="ECO:0000256" key="2">
    <source>
        <dbReference type="ARBA" id="ARBA00022679"/>
    </source>
</evidence>
<dbReference type="eggNOG" id="KOG0583">
    <property type="taxonomic scope" value="Eukaryota"/>
</dbReference>
<keyword evidence="2" id="KW-0808">Transferase</keyword>
<gene>
    <name evidence="7" type="ORF">TVAG_404110</name>
</gene>
<evidence type="ECO:0000256" key="3">
    <source>
        <dbReference type="ARBA" id="ARBA00022741"/>
    </source>
</evidence>
<keyword evidence="8" id="KW-1185">Reference proteome</keyword>
<dbReference type="GO" id="GO:0005524">
    <property type="term" value="F:ATP binding"/>
    <property type="evidence" value="ECO:0007669"/>
    <property type="project" value="UniProtKB-KW"/>
</dbReference>
<dbReference type="PANTHER" id="PTHR24345">
    <property type="entry name" value="SERINE/THREONINE-PROTEIN KINASE PLK"/>
    <property type="match status" value="1"/>
</dbReference>
<protein>
    <submittedName>
        <fullName evidence="7">CAMK family protein kinase</fullName>
    </submittedName>
</protein>
<reference evidence="7" key="2">
    <citation type="journal article" date="2007" name="Science">
        <title>Draft genome sequence of the sexually transmitted pathogen Trichomonas vaginalis.</title>
        <authorList>
            <person name="Carlton J.M."/>
            <person name="Hirt R.P."/>
            <person name="Silva J.C."/>
            <person name="Delcher A.L."/>
            <person name="Schatz M."/>
            <person name="Zhao Q."/>
            <person name="Wortman J.R."/>
            <person name="Bidwell S.L."/>
            <person name="Alsmark U.C.M."/>
            <person name="Besteiro S."/>
            <person name="Sicheritz-Ponten T."/>
            <person name="Noel C.J."/>
            <person name="Dacks J.B."/>
            <person name="Foster P.G."/>
            <person name="Simillion C."/>
            <person name="Van de Peer Y."/>
            <person name="Miranda-Saavedra D."/>
            <person name="Barton G.J."/>
            <person name="Westrop G.D."/>
            <person name="Mueller S."/>
            <person name="Dessi D."/>
            <person name="Fiori P.L."/>
            <person name="Ren Q."/>
            <person name="Paulsen I."/>
            <person name="Zhang H."/>
            <person name="Bastida-Corcuera F.D."/>
            <person name="Simoes-Barbosa A."/>
            <person name="Brown M.T."/>
            <person name="Hayes R.D."/>
            <person name="Mukherjee M."/>
            <person name="Okumura C.Y."/>
            <person name="Schneider R."/>
            <person name="Smith A.J."/>
            <person name="Vanacova S."/>
            <person name="Villalvazo M."/>
            <person name="Haas B.J."/>
            <person name="Pertea M."/>
            <person name="Feldblyum T.V."/>
            <person name="Utterback T.R."/>
            <person name="Shu C.L."/>
            <person name="Osoegawa K."/>
            <person name="de Jong P.J."/>
            <person name="Hrdy I."/>
            <person name="Horvathova L."/>
            <person name="Zubacova Z."/>
            <person name="Dolezal P."/>
            <person name="Malik S.B."/>
            <person name="Logsdon J.M. Jr."/>
            <person name="Henze K."/>
            <person name="Gupta A."/>
            <person name="Wang C.C."/>
            <person name="Dunne R.L."/>
            <person name="Upcroft J.A."/>
            <person name="Upcroft P."/>
            <person name="White O."/>
            <person name="Salzberg S.L."/>
            <person name="Tang P."/>
            <person name="Chiu C.-H."/>
            <person name="Lee Y.-S."/>
            <person name="Embley T.M."/>
            <person name="Coombs G.H."/>
            <person name="Mottram J.C."/>
            <person name="Tachezy J."/>
            <person name="Fraser-Liggett C.M."/>
            <person name="Johnson P.J."/>
        </authorList>
    </citation>
    <scope>NUCLEOTIDE SEQUENCE [LARGE SCALE GENOMIC DNA]</scope>
    <source>
        <strain evidence="7">G3</strain>
    </source>
</reference>
<accession>A2EGG0</accession>
<name>A2EGG0_TRIV3</name>
<dbReference type="InterPro" id="IPR000719">
    <property type="entry name" value="Prot_kinase_dom"/>
</dbReference>
<dbReference type="InParanoid" id="A2EGG0"/>
<dbReference type="AlphaFoldDB" id="A2EGG0"/>
<dbReference type="PROSITE" id="PS50011">
    <property type="entry name" value="PROTEIN_KINASE_DOM"/>
    <property type="match status" value="1"/>
</dbReference>
<dbReference type="OMA" id="TANEIEC"/>
<dbReference type="OrthoDB" id="68483at2759"/>
<dbReference type="Proteomes" id="UP000001542">
    <property type="component" value="Unassembled WGS sequence"/>
</dbReference>
<dbReference type="VEuPathDB" id="TrichDB:TVAGG3_0675660"/>
<evidence type="ECO:0000256" key="5">
    <source>
        <dbReference type="ARBA" id="ARBA00022840"/>
    </source>
</evidence>
<evidence type="ECO:0000256" key="4">
    <source>
        <dbReference type="ARBA" id="ARBA00022777"/>
    </source>
</evidence>
<keyword evidence="4 7" id="KW-0418">Kinase</keyword>
<sequence length="349" mass="39045">MPPIAPLVTLTCDDNTNRFQRKVNQYNLLKTIGQGANCKVVLIQDSLNRKYYAAKVFKLAKTYPNAKTSLPLEREVRIMKKIHHENIVNFREVLFAPEKNAFYLIMEWGNCGSLQNLIDTKIKIAEKTIASIFRQLVNGLSYLHSQGFVHQDIKPSNVLLFSDGTAKIGDFGIGHSFQSAETVVGTPAYQAPEIFDDSYDDLTDLPALDPAKEDVWSLGVTLFETLFGKLPFTGENVYEIARTIRKIGLVLPNNISGPLSDLLFGMLNPDPTKRLSLDEVKESSFFKDSSDRFVPPINPVEPPKPDNLLPIYQIAASVCDDTFSVASKKNLSISNSWDGLNEHYLISNK</sequence>
<dbReference type="KEGG" id="tva:4766131"/>
<dbReference type="PANTHER" id="PTHR24345:SF0">
    <property type="entry name" value="CELL CYCLE SERINE_THREONINE-PROTEIN KINASE CDC5_MSD2"/>
    <property type="match status" value="1"/>
</dbReference>
<dbReference type="Pfam" id="PF00069">
    <property type="entry name" value="Pkinase"/>
    <property type="match status" value="1"/>
</dbReference>
<feature type="domain" description="Protein kinase" evidence="6">
    <location>
        <begin position="26"/>
        <end position="286"/>
    </location>
</feature>
<dbReference type="SUPFAM" id="SSF56112">
    <property type="entry name" value="Protein kinase-like (PK-like)"/>
    <property type="match status" value="1"/>
</dbReference>
<keyword evidence="1" id="KW-0723">Serine/threonine-protein kinase</keyword>
<keyword evidence="5" id="KW-0067">ATP-binding</keyword>